<sequence>MIKAFAEKIVWLGHDGFRIDGTKTIYIDPYQIEGGPVADVILITHEHFDHCSPEDVEKIQGP</sequence>
<dbReference type="EMBL" id="JACNJD010000322">
    <property type="protein sequence ID" value="MBC8178873.1"/>
    <property type="molecule type" value="Genomic_DNA"/>
</dbReference>
<reference evidence="1 2" key="1">
    <citation type="submission" date="2020-08" db="EMBL/GenBank/DDBJ databases">
        <title>Bridging the membrane lipid divide: bacteria of the FCB group superphylum have the potential to synthesize archaeal ether lipids.</title>
        <authorList>
            <person name="Villanueva L."/>
            <person name="Von Meijenfeldt F.A.B."/>
            <person name="Westbye A.B."/>
            <person name="Yadav S."/>
            <person name="Hopmans E.C."/>
            <person name="Dutilh B.E."/>
            <person name="Sinninghe Damste J.S."/>
        </authorList>
    </citation>
    <scope>NUCLEOTIDE SEQUENCE [LARGE SCALE GENOMIC DNA]</scope>
    <source>
        <strain evidence="1">NIOZ-UU27</strain>
    </source>
</reference>
<dbReference type="Proteomes" id="UP000650524">
    <property type="component" value="Unassembled WGS sequence"/>
</dbReference>
<feature type="non-terminal residue" evidence="1">
    <location>
        <position position="62"/>
    </location>
</feature>
<dbReference type="SUPFAM" id="SSF56281">
    <property type="entry name" value="Metallo-hydrolase/oxidoreductase"/>
    <property type="match status" value="1"/>
</dbReference>
<name>A0A8J6N1W3_9DELT</name>
<comment type="caution">
    <text evidence="1">The sequence shown here is derived from an EMBL/GenBank/DDBJ whole genome shotgun (WGS) entry which is preliminary data.</text>
</comment>
<proteinExistence type="predicted"/>
<accession>A0A8J6N1W3</accession>
<dbReference type="Pfam" id="PF13483">
    <property type="entry name" value="Lactamase_B_3"/>
    <property type="match status" value="1"/>
</dbReference>
<organism evidence="1 2">
    <name type="scientific">Candidatus Desulfacyla euxinica</name>
    <dbReference type="NCBI Taxonomy" id="2841693"/>
    <lineage>
        <taxon>Bacteria</taxon>
        <taxon>Deltaproteobacteria</taxon>
        <taxon>Candidatus Desulfacyla</taxon>
    </lineage>
</organism>
<dbReference type="AlphaFoldDB" id="A0A8J6N1W3"/>
<evidence type="ECO:0000313" key="1">
    <source>
        <dbReference type="EMBL" id="MBC8178873.1"/>
    </source>
</evidence>
<dbReference type="InterPro" id="IPR036866">
    <property type="entry name" value="RibonucZ/Hydroxyglut_hydro"/>
</dbReference>
<evidence type="ECO:0000313" key="2">
    <source>
        <dbReference type="Proteomes" id="UP000650524"/>
    </source>
</evidence>
<dbReference type="Gene3D" id="3.60.15.10">
    <property type="entry name" value="Ribonuclease Z/Hydroxyacylglutathione hydrolase-like"/>
    <property type="match status" value="1"/>
</dbReference>
<protein>
    <submittedName>
        <fullName evidence="1">MBL fold metallo-hydrolase</fullName>
    </submittedName>
</protein>
<gene>
    <name evidence="1" type="ORF">H8E19_15825</name>
</gene>